<dbReference type="AlphaFoldDB" id="A0AAU7QJL6"/>
<sequence>MKSEKSARLQIKVEFSDQGEVPALQAYAFNRQGVALGQAPLNDGAAVIELPAAMDGQMVELILGPPTEKGQPVPTAAALKRMGGYAKATRLLLDKPVLQLKLPTYIFPHWCLCYVRGRLVKRFNLPDGSARELPVCHARVHVCEVDRIRLVIEKLPDLDILRLRDDLLHKLQLRPLPFPPIPDPGPLAGPIMTRSAMLPAAAESPLPQAPASTGAETLALHAAALTAAQSAGQARRQLLGLASIIAIHLCDLTYLWGYFRVDALTTIDADSDGRFAALIFHDCADQPDLYFWVEQFQGGVWTTVYRPSIGCGTHWNYPCGSEVVINLPGAVACEEPPYDVPPGVTLFMLPYAIANAPIWGIPPGAPPAPAGWVRPDGMLDYQTGTSLGWLYNAPFGGTLNFIHDDSYFIPSSGIRYYRYSWRHLGASPNTGADDPSWTPISAPLARGYRMEYSDRLPTYESYPVGPVTVGSHSGLFEFKPQTPPARGTDPATVLVREWTEGNLGEVGAGWNTMLAAPPLSPDNLTDDAGVFEVKIEVFDPAGHQVMPGAGSFRFLARNADGSTTRLSTAAEEAGGAYVMRVHVDNNRVQADLPQPSIGGVSASDDCGFLRYHPGDLVRLRYLAAHPNQHAVFDFDVTRGSHVLPEGSTLTPYVEVAASSAATVSAPYVKVAGYYQRDFTPASLVGSCVNAAFAGSLRVYGKATDGYQRLGIDDSRLIAFALAERGVVHP</sequence>
<dbReference type="RefSeq" id="WP_007808274.1">
    <property type="nucleotide sequence ID" value="NZ_CP157948.1"/>
</dbReference>
<gene>
    <name evidence="1" type="ORF">ABNK63_14515</name>
</gene>
<protein>
    <submittedName>
        <fullName evidence="1">Uncharacterized protein</fullName>
    </submittedName>
</protein>
<proteinExistence type="predicted"/>
<organism evidence="1">
    <name type="scientific">Rhodanobacter sp. IGA1.0</name>
    <dbReference type="NCBI Taxonomy" id="3158582"/>
    <lineage>
        <taxon>Bacteria</taxon>
        <taxon>Pseudomonadati</taxon>
        <taxon>Pseudomonadota</taxon>
        <taxon>Gammaproteobacteria</taxon>
        <taxon>Lysobacterales</taxon>
        <taxon>Rhodanobacteraceae</taxon>
        <taxon>Rhodanobacter</taxon>
    </lineage>
</organism>
<dbReference type="EMBL" id="CP157948">
    <property type="protein sequence ID" value="XBS89595.1"/>
    <property type="molecule type" value="Genomic_DNA"/>
</dbReference>
<accession>A0AAU7QJL6</accession>
<evidence type="ECO:0000313" key="1">
    <source>
        <dbReference type="EMBL" id="XBS89595.1"/>
    </source>
</evidence>
<name>A0AAU7QJL6_9GAMM</name>
<reference evidence="1" key="1">
    <citation type="submission" date="2024-06" db="EMBL/GenBank/DDBJ databases">
        <authorList>
            <person name="Sun Y."/>
        </authorList>
    </citation>
    <scope>NUCLEOTIDE SEQUENCE</scope>
    <source>
        <strain evidence="1">IGA1.0</strain>
    </source>
</reference>